<reference evidence="6 7" key="1">
    <citation type="submission" date="2018-05" db="EMBL/GenBank/DDBJ databases">
        <title>Vibrio limimaris sp. nov., isolated from marine sediment.</title>
        <authorList>
            <person name="Li C.-M."/>
        </authorList>
    </citation>
    <scope>NUCLEOTIDE SEQUENCE [LARGE SCALE GENOMIC DNA]</scope>
    <source>
        <strain evidence="6 7">E4404</strain>
    </source>
</reference>
<feature type="domain" description="HTH tetR-type" evidence="5">
    <location>
        <begin position="1"/>
        <end position="50"/>
    </location>
</feature>
<organism evidence="6 7">
    <name type="scientific">Vibrio albus</name>
    <dbReference type="NCBI Taxonomy" id="2200953"/>
    <lineage>
        <taxon>Bacteria</taxon>
        <taxon>Pseudomonadati</taxon>
        <taxon>Pseudomonadota</taxon>
        <taxon>Gammaproteobacteria</taxon>
        <taxon>Vibrionales</taxon>
        <taxon>Vibrionaceae</taxon>
        <taxon>Vibrio</taxon>
    </lineage>
</organism>
<feature type="DNA-binding region" description="H-T-H motif" evidence="4">
    <location>
        <begin position="13"/>
        <end position="32"/>
    </location>
</feature>
<dbReference type="Pfam" id="PF16925">
    <property type="entry name" value="TetR_C_13"/>
    <property type="match status" value="1"/>
</dbReference>
<dbReference type="PANTHER" id="PTHR47506">
    <property type="entry name" value="TRANSCRIPTIONAL REGULATORY PROTEIN"/>
    <property type="match status" value="1"/>
</dbReference>
<protein>
    <submittedName>
        <fullName evidence="6">TetR/AcrR family transcriptional regulator</fullName>
    </submittedName>
</protein>
<dbReference type="SUPFAM" id="SSF48498">
    <property type="entry name" value="Tetracyclin repressor-like, C-terminal domain"/>
    <property type="match status" value="1"/>
</dbReference>
<dbReference type="PROSITE" id="PS50977">
    <property type="entry name" value="HTH_TETR_2"/>
    <property type="match status" value="1"/>
</dbReference>
<dbReference type="InterPro" id="IPR009057">
    <property type="entry name" value="Homeodomain-like_sf"/>
</dbReference>
<dbReference type="Proteomes" id="UP000245362">
    <property type="component" value="Unassembled WGS sequence"/>
</dbReference>
<proteinExistence type="predicted"/>
<dbReference type="GO" id="GO:0003677">
    <property type="term" value="F:DNA binding"/>
    <property type="evidence" value="ECO:0007669"/>
    <property type="project" value="UniProtKB-UniRule"/>
</dbReference>
<evidence type="ECO:0000313" key="6">
    <source>
        <dbReference type="EMBL" id="PWI34191.1"/>
    </source>
</evidence>
<keyword evidence="1" id="KW-0805">Transcription regulation</keyword>
<accession>A0A2U3BBM2</accession>
<dbReference type="PANTHER" id="PTHR47506:SF8">
    <property type="entry name" value="REPRESSOR OF PUTATIVE XENOBIOTIC REDUCTASE TETR FAMILY-RELATED"/>
    <property type="match status" value="1"/>
</dbReference>
<dbReference type="Pfam" id="PF00440">
    <property type="entry name" value="TetR_N"/>
    <property type="match status" value="1"/>
</dbReference>
<evidence type="ECO:0000256" key="4">
    <source>
        <dbReference type="PROSITE-ProRule" id="PRU00335"/>
    </source>
</evidence>
<evidence type="ECO:0000259" key="5">
    <source>
        <dbReference type="PROSITE" id="PS50977"/>
    </source>
</evidence>
<evidence type="ECO:0000313" key="7">
    <source>
        <dbReference type="Proteomes" id="UP000245362"/>
    </source>
</evidence>
<evidence type="ECO:0000256" key="2">
    <source>
        <dbReference type="ARBA" id="ARBA00023125"/>
    </source>
</evidence>
<keyword evidence="2 4" id="KW-0238">DNA-binding</keyword>
<keyword evidence="7" id="KW-1185">Reference proteome</keyword>
<dbReference type="EMBL" id="QFWT01000003">
    <property type="protein sequence ID" value="PWI34191.1"/>
    <property type="molecule type" value="Genomic_DNA"/>
</dbReference>
<dbReference type="InterPro" id="IPR001647">
    <property type="entry name" value="HTH_TetR"/>
</dbReference>
<dbReference type="InterPro" id="IPR023772">
    <property type="entry name" value="DNA-bd_HTH_TetR-type_CS"/>
</dbReference>
<comment type="caution">
    <text evidence="6">The sequence shown here is derived from an EMBL/GenBank/DDBJ whole genome shotgun (WGS) entry which is preliminary data.</text>
</comment>
<dbReference type="AlphaFoldDB" id="A0A2U3BBM2"/>
<dbReference type="InterPro" id="IPR036271">
    <property type="entry name" value="Tet_transcr_reg_TetR-rel_C_sf"/>
</dbReference>
<gene>
    <name evidence="6" type="ORF">DI392_06425</name>
</gene>
<name>A0A2U3BBM2_9VIBR</name>
<dbReference type="SUPFAM" id="SSF46689">
    <property type="entry name" value="Homeodomain-like"/>
    <property type="match status" value="1"/>
</dbReference>
<evidence type="ECO:0000256" key="1">
    <source>
        <dbReference type="ARBA" id="ARBA00023015"/>
    </source>
</evidence>
<dbReference type="PROSITE" id="PS01081">
    <property type="entry name" value="HTH_TETR_1"/>
    <property type="match status" value="1"/>
</dbReference>
<dbReference type="Gene3D" id="1.10.357.10">
    <property type="entry name" value="Tetracycline Repressor, domain 2"/>
    <property type="match status" value="1"/>
</dbReference>
<sequence length="178" mass="20051">MYEFMSKGFNKTSMQDLKKATGLHPGSIYCAFENKRGLLLAALDHYAEERAAEFTAIFAAQPTVMAGLRSYLLMIVDECECNEIKDCLLQKALNEMSQQDEDVEQVIREMLQTWKLGLQTKLEEAQGTGEISPDVDCDFLADYLVMSIYGLRSFAHTKPEKGLLCRMTDQLLASLFAV</sequence>
<keyword evidence="3" id="KW-0804">Transcription</keyword>
<dbReference type="InterPro" id="IPR011075">
    <property type="entry name" value="TetR_C"/>
</dbReference>
<evidence type="ECO:0000256" key="3">
    <source>
        <dbReference type="ARBA" id="ARBA00023163"/>
    </source>
</evidence>
<dbReference type="OrthoDB" id="270177at2"/>